<proteinExistence type="predicted"/>
<comment type="caution">
    <text evidence="2">The sequence shown here is derived from an EMBL/GenBank/DDBJ whole genome shotgun (WGS) entry which is preliminary data.</text>
</comment>
<name>A0A835R1Q6_VANPL</name>
<accession>A0A835R1Q6</accession>
<organism evidence="2 3">
    <name type="scientific">Vanilla planifolia</name>
    <name type="common">Vanilla</name>
    <dbReference type="NCBI Taxonomy" id="51239"/>
    <lineage>
        <taxon>Eukaryota</taxon>
        <taxon>Viridiplantae</taxon>
        <taxon>Streptophyta</taxon>
        <taxon>Embryophyta</taxon>
        <taxon>Tracheophyta</taxon>
        <taxon>Spermatophyta</taxon>
        <taxon>Magnoliopsida</taxon>
        <taxon>Liliopsida</taxon>
        <taxon>Asparagales</taxon>
        <taxon>Orchidaceae</taxon>
        <taxon>Vanilloideae</taxon>
        <taxon>Vanilleae</taxon>
        <taxon>Vanilla</taxon>
    </lineage>
</organism>
<feature type="region of interest" description="Disordered" evidence="1">
    <location>
        <begin position="463"/>
        <end position="540"/>
    </location>
</feature>
<evidence type="ECO:0000256" key="1">
    <source>
        <dbReference type="SAM" id="MobiDB-lite"/>
    </source>
</evidence>
<dbReference type="Proteomes" id="UP000636800">
    <property type="component" value="Chromosome 5"/>
</dbReference>
<dbReference type="AlphaFoldDB" id="A0A835R1Q6"/>
<feature type="compositionally biased region" description="Low complexity" evidence="1">
    <location>
        <begin position="481"/>
        <end position="525"/>
    </location>
</feature>
<dbReference type="EMBL" id="JADCNL010000005">
    <property type="protein sequence ID" value="KAG0480015.1"/>
    <property type="molecule type" value="Genomic_DNA"/>
</dbReference>
<feature type="compositionally biased region" description="Polar residues" evidence="1">
    <location>
        <begin position="526"/>
        <end position="540"/>
    </location>
</feature>
<keyword evidence="3" id="KW-1185">Reference proteome</keyword>
<dbReference type="PRINTS" id="PR01217">
    <property type="entry name" value="PRICHEXTENSN"/>
</dbReference>
<gene>
    <name evidence="2" type="ORF">HPP92_010873</name>
</gene>
<sequence>MRFHGGLGQDHHLFLPLSSLKPYLSTAAVGPFYFVFRSEPSLITAFLCFIAQLYSSSSPLLLYCIPFAAAFLGLSLPPHPQNELFNFTSGGNNMNRKHKALLLDLLPNSNSTSMASRFLARECAFALLLFSLCGSRSSAIIWAFCAEANENEADSLLQTNMQFNVHLWKPLALLDCVSSEVASVSLFVDAHQTKKLLESKFQITSRAQNGAPHMNISSIVVNSSQECPSLLLSTMSSILLALETAGAHRNIKVSALFSLATLERLAKKNSEKGLQRIFDFVIQSDSFITVEVLADKGDDLVQHAIEKAVVACSLLPADVCVVLYLKSFQPDHNGVSMLKLMETMSISMESNPLAKGRILMFFVQVPAFQTFHRVLISEVNKKISSTKVFIHDNYPITIPSTIPNPTPTIITVPSTNPVSVLPTSPSTIPTTAPITVPSTNPMPIPFTNPANPTNAPITIPSTNPMSNPVTNPSNPTYTPITVPSTDPSTNPSTNPTLAPSIPVTNPVTTPVTEPTNQPVTNPVTTSPFSQPSVTPTSYES</sequence>
<evidence type="ECO:0000313" key="3">
    <source>
        <dbReference type="Proteomes" id="UP000636800"/>
    </source>
</evidence>
<protein>
    <submittedName>
        <fullName evidence="2">Uncharacterized protein</fullName>
    </submittedName>
</protein>
<reference evidence="2 3" key="1">
    <citation type="journal article" date="2020" name="Nat. Food">
        <title>A phased Vanilla planifolia genome enables genetic improvement of flavour and production.</title>
        <authorList>
            <person name="Hasing T."/>
            <person name="Tang H."/>
            <person name="Brym M."/>
            <person name="Khazi F."/>
            <person name="Huang T."/>
            <person name="Chambers A.H."/>
        </authorList>
    </citation>
    <scope>NUCLEOTIDE SEQUENCE [LARGE SCALE GENOMIC DNA]</scope>
    <source>
        <tissue evidence="2">Leaf</tissue>
    </source>
</reference>
<dbReference type="OrthoDB" id="2018403at2759"/>
<evidence type="ECO:0000313" key="2">
    <source>
        <dbReference type="EMBL" id="KAG0480015.1"/>
    </source>
</evidence>
<feature type="compositionally biased region" description="Polar residues" evidence="1">
    <location>
        <begin position="463"/>
        <end position="479"/>
    </location>
</feature>